<evidence type="ECO:0000313" key="3">
    <source>
        <dbReference type="Proteomes" id="UP000054097"/>
    </source>
</evidence>
<feature type="compositionally biased region" description="Polar residues" evidence="1">
    <location>
        <begin position="62"/>
        <end position="71"/>
    </location>
</feature>
<reference evidence="3" key="2">
    <citation type="submission" date="2015-01" db="EMBL/GenBank/DDBJ databases">
        <title>Evolutionary Origins and Diversification of the Mycorrhizal Mutualists.</title>
        <authorList>
            <consortium name="DOE Joint Genome Institute"/>
            <consortium name="Mycorrhizal Genomics Consortium"/>
            <person name="Kohler A."/>
            <person name="Kuo A."/>
            <person name="Nagy L.G."/>
            <person name="Floudas D."/>
            <person name="Copeland A."/>
            <person name="Barry K.W."/>
            <person name="Cichocki N."/>
            <person name="Veneault-Fourrey C."/>
            <person name="LaButti K."/>
            <person name="Lindquist E.A."/>
            <person name="Lipzen A."/>
            <person name="Lundell T."/>
            <person name="Morin E."/>
            <person name="Murat C."/>
            <person name="Riley R."/>
            <person name="Ohm R."/>
            <person name="Sun H."/>
            <person name="Tunlid A."/>
            <person name="Henrissat B."/>
            <person name="Grigoriev I.V."/>
            <person name="Hibbett D.S."/>
            <person name="Martin F."/>
        </authorList>
    </citation>
    <scope>NUCLEOTIDE SEQUENCE [LARGE SCALE GENOMIC DNA]</scope>
    <source>
        <strain evidence="3">MAFF 305830</strain>
    </source>
</reference>
<dbReference type="Proteomes" id="UP000054097">
    <property type="component" value="Unassembled WGS sequence"/>
</dbReference>
<sequence length="71" mass="7627">MSDEDLKDINDEEMGGENVEQVLNEIRASTRSAQKADDEDNAPTGPRRGSKAGDKPPKNPTIIASTTGTKK</sequence>
<keyword evidence="3" id="KW-1185">Reference proteome</keyword>
<reference evidence="2 3" key="1">
    <citation type="submission" date="2014-04" db="EMBL/GenBank/DDBJ databases">
        <authorList>
            <consortium name="DOE Joint Genome Institute"/>
            <person name="Kuo A."/>
            <person name="Zuccaro A."/>
            <person name="Kohler A."/>
            <person name="Nagy L.G."/>
            <person name="Floudas D."/>
            <person name="Copeland A."/>
            <person name="Barry K.W."/>
            <person name="Cichocki N."/>
            <person name="Veneault-Fourrey C."/>
            <person name="LaButti K."/>
            <person name="Lindquist E.A."/>
            <person name="Lipzen A."/>
            <person name="Lundell T."/>
            <person name="Morin E."/>
            <person name="Murat C."/>
            <person name="Sun H."/>
            <person name="Tunlid A."/>
            <person name="Henrissat B."/>
            <person name="Grigoriev I.V."/>
            <person name="Hibbett D.S."/>
            <person name="Martin F."/>
            <person name="Nordberg H.P."/>
            <person name="Cantor M.N."/>
            <person name="Hua S.X."/>
        </authorList>
    </citation>
    <scope>NUCLEOTIDE SEQUENCE [LARGE SCALE GENOMIC DNA]</scope>
    <source>
        <strain evidence="2 3">MAFF 305830</strain>
    </source>
</reference>
<accession>A0A0C2WRF0</accession>
<dbReference type="AlphaFoldDB" id="A0A0C2WRF0"/>
<proteinExistence type="predicted"/>
<evidence type="ECO:0000256" key="1">
    <source>
        <dbReference type="SAM" id="MobiDB-lite"/>
    </source>
</evidence>
<feature type="compositionally biased region" description="Acidic residues" evidence="1">
    <location>
        <begin position="1"/>
        <end position="15"/>
    </location>
</feature>
<protein>
    <submittedName>
        <fullName evidence="2">Uncharacterized protein</fullName>
    </submittedName>
</protein>
<name>A0A0C2WRF0_SERVB</name>
<feature type="region of interest" description="Disordered" evidence="1">
    <location>
        <begin position="1"/>
        <end position="71"/>
    </location>
</feature>
<gene>
    <name evidence="2" type="ORF">M408DRAFT_23405</name>
</gene>
<dbReference type="HOGENOM" id="CLU_2741628_0_0_1"/>
<evidence type="ECO:0000313" key="2">
    <source>
        <dbReference type="EMBL" id="KIM28743.1"/>
    </source>
</evidence>
<dbReference type="EMBL" id="KN824291">
    <property type="protein sequence ID" value="KIM28743.1"/>
    <property type="molecule type" value="Genomic_DNA"/>
</dbReference>
<organism evidence="2 3">
    <name type="scientific">Serendipita vermifera MAFF 305830</name>
    <dbReference type="NCBI Taxonomy" id="933852"/>
    <lineage>
        <taxon>Eukaryota</taxon>
        <taxon>Fungi</taxon>
        <taxon>Dikarya</taxon>
        <taxon>Basidiomycota</taxon>
        <taxon>Agaricomycotina</taxon>
        <taxon>Agaricomycetes</taxon>
        <taxon>Sebacinales</taxon>
        <taxon>Serendipitaceae</taxon>
        <taxon>Serendipita</taxon>
    </lineage>
</organism>